<protein>
    <submittedName>
        <fullName evidence="1">Uncharacterized protein</fullName>
    </submittedName>
</protein>
<dbReference type="AlphaFoldDB" id="A0A0L6V1S7"/>
<dbReference type="Proteomes" id="UP000037035">
    <property type="component" value="Unassembled WGS sequence"/>
</dbReference>
<comment type="caution">
    <text evidence="1">The sequence shown here is derived from an EMBL/GenBank/DDBJ whole genome shotgun (WGS) entry which is preliminary data.</text>
</comment>
<accession>A0A0L6V1S7</accession>
<dbReference type="EMBL" id="LAVV01007807">
    <property type="protein sequence ID" value="KNZ54711.1"/>
    <property type="molecule type" value="Genomic_DNA"/>
</dbReference>
<organism evidence="1 2">
    <name type="scientific">Puccinia sorghi</name>
    <dbReference type="NCBI Taxonomy" id="27349"/>
    <lineage>
        <taxon>Eukaryota</taxon>
        <taxon>Fungi</taxon>
        <taxon>Dikarya</taxon>
        <taxon>Basidiomycota</taxon>
        <taxon>Pucciniomycotina</taxon>
        <taxon>Pucciniomycetes</taxon>
        <taxon>Pucciniales</taxon>
        <taxon>Pucciniaceae</taxon>
        <taxon>Puccinia</taxon>
    </lineage>
</organism>
<name>A0A0L6V1S7_9BASI</name>
<keyword evidence="2" id="KW-1185">Reference proteome</keyword>
<sequence length="172" mass="19545">PGGKGWIFFVPTHNMFFDSLMAMFPYYFKSDIKPPAPSKQAVTSSKSLNKLLNTDSAVQDCPGILRLEDNASTTPQSKPPPPNLNLNLGTLLHSKQFLNKIQKIPALRMPLTPSYRAFGTNPPGTSKMFLLEERKLMQVSARNYRDYRRRGVLLIKPRVSHKCVNHHTRHRS</sequence>
<dbReference type="VEuPathDB" id="FungiDB:VP01_2875g1"/>
<evidence type="ECO:0000313" key="2">
    <source>
        <dbReference type="Proteomes" id="UP000037035"/>
    </source>
</evidence>
<evidence type="ECO:0000313" key="1">
    <source>
        <dbReference type="EMBL" id="KNZ54711.1"/>
    </source>
</evidence>
<feature type="non-terminal residue" evidence="1">
    <location>
        <position position="1"/>
    </location>
</feature>
<gene>
    <name evidence="1" type="ORF">VP01_2875g1</name>
</gene>
<reference evidence="1 2" key="1">
    <citation type="submission" date="2015-08" db="EMBL/GenBank/DDBJ databases">
        <title>Next Generation Sequencing and Analysis of the Genome of Puccinia sorghi L Schw, the Causal Agent of Maize Common Rust.</title>
        <authorList>
            <person name="Rochi L."/>
            <person name="Burguener G."/>
            <person name="Darino M."/>
            <person name="Turjanski A."/>
            <person name="Kreff E."/>
            <person name="Dieguez M.J."/>
            <person name="Sacco F."/>
        </authorList>
    </citation>
    <scope>NUCLEOTIDE SEQUENCE [LARGE SCALE GENOMIC DNA]</scope>
    <source>
        <strain evidence="1 2">RO10H11247</strain>
    </source>
</reference>
<proteinExistence type="predicted"/>